<protein>
    <submittedName>
        <fullName evidence="1 2">Uncharacterized protein</fullName>
    </submittedName>
</protein>
<dbReference type="AlphaFoldDB" id="A0A834REZ1"/>
<organism evidence="1">
    <name type="scientific">Sarcoptes scabiei</name>
    <name type="common">Itch mite</name>
    <name type="synonym">Acarus scabiei</name>
    <dbReference type="NCBI Taxonomy" id="52283"/>
    <lineage>
        <taxon>Eukaryota</taxon>
        <taxon>Metazoa</taxon>
        <taxon>Ecdysozoa</taxon>
        <taxon>Arthropoda</taxon>
        <taxon>Chelicerata</taxon>
        <taxon>Arachnida</taxon>
        <taxon>Acari</taxon>
        <taxon>Acariformes</taxon>
        <taxon>Sarcoptiformes</taxon>
        <taxon>Astigmata</taxon>
        <taxon>Psoroptidia</taxon>
        <taxon>Sarcoptoidea</taxon>
        <taxon>Sarcoptidae</taxon>
        <taxon>Sarcoptinae</taxon>
        <taxon>Sarcoptes</taxon>
    </lineage>
</organism>
<accession>A0A834REZ1</accession>
<dbReference type="Proteomes" id="UP000070412">
    <property type="component" value="Unassembled WGS sequence"/>
</dbReference>
<keyword evidence="3" id="KW-1185">Reference proteome</keyword>
<evidence type="ECO:0000313" key="3">
    <source>
        <dbReference type="Proteomes" id="UP000070412"/>
    </source>
</evidence>
<proteinExistence type="predicted"/>
<reference evidence="2" key="3">
    <citation type="submission" date="2022-06" db="UniProtKB">
        <authorList>
            <consortium name="EnsemblMetazoa"/>
        </authorList>
    </citation>
    <scope>IDENTIFICATION</scope>
</reference>
<name>A0A834REZ1_SARSC</name>
<evidence type="ECO:0000313" key="1">
    <source>
        <dbReference type="EMBL" id="KAF7494257.1"/>
    </source>
</evidence>
<gene>
    <name evidence="1" type="ORF">SSS_3945</name>
</gene>
<evidence type="ECO:0000313" key="2">
    <source>
        <dbReference type="EnsemblMetazoa" id="KAF7494257.1"/>
    </source>
</evidence>
<sequence>MKKFINVDCFDFDPIDRNKLNVILSTIDSKKFDNTFRSGHQNLGVVVPNKTYDDLIDRLRLLTKSKSNSKIKFDLDSRFADYRLVEIFSVYFYLQTEKDKDTEILEHYELVREFFESNNFFLSKEVFQSILIDLDSRVYGLYFRNYFQIDSILSDKEHEIFEILSAITILLHFQYLLMVGTINQVQYESFLQKKFVAFNKFLSANQNSDANESIDCDELYDCRYFLKCLLLEENSNSDALPSNNETRSLSSNEKLNFVKNLNFIEKLYVIVTNKRFNSIQNQFVSKEFDNNFITESNHSLHCEWIHYVTRYFLKIMIKNIDYYRNASLIRFVLENLPDRPIADPKTSLGLLEKHRFWRSWIQTKSSLQNTEILKCFLDQKNDSNTQKLFETIFVILVDPKNFNQSIVKEIFDYRLNQFRLETLQNLLFNLDLLKLFDEKQDEVLTKLHILYGLFLNPLQISYRLFEMAAVQAPFIHNEFLVNLVCDQSLSLFRSEFLPTKIRNKYSKINLDLNLIEALMLMLYVLYYEIISIQNYIELLQRLSSKTSDNLICFERMFRLILIHFDHSMQPRRQFHYLRNLLEIIDYESQSDDHKNKKQSNSIESKWNGDNYSSLMLLLYNILTLYWDDPILKPIVCDLIRSYHKKCSNNHTANFDKKLTQFSMKFFSESELDPFSFSSKIIFLYHFCDDISISSLRIDTNSIDLLFAASIKHHSIWSQSLKESVKQNYIENFTQYRRIILGNFSKVLTDQNGLIFCNQNELENLLDFLLIFHSDLNPIQDFDHQKDREKVMLLLCQGFKNIVENLHQFKSDSLILLVKSILSLLRKMLGTYFEHTKILESRDQFQSVKTVQLDSFHSSISVILLFVQIYLQFNSYGDETMKKFYDEFNIELDHLIDFCLDFYFPYSLKNYCQTNPMITKDDMLLVTESILDWSRAKAFKMLKIPRKTVKSLISKLWIFFFTQKSKFSND</sequence>
<dbReference type="EMBL" id="WVUK01000053">
    <property type="protein sequence ID" value="KAF7494257.1"/>
    <property type="molecule type" value="Genomic_DNA"/>
</dbReference>
<reference evidence="3" key="1">
    <citation type="journal article" date="2020" name="PLoS Negl. Trop. Dis.">
        <title>High-quality nuclear genome for Sarcoptes scabiei-A critical resource for a neglected parasite.</title>
        <authorList>
            <person name="Korhonen P.K."/>
            <person name="Gasser R.B."/>
            <person name="Ma G."/>
            <person name="Wang T."/>
            <person name="Stroehlein A.J."/>
            <person name="Young N.D."/>
            <person name="Ang C.S."/>
            <person name="Fernando D.D."/>
            <person name="Lu H.C."/>
            <person name="Taylor S."/>
            <person name="Reynolds S.L."/>
            <person name="Mofiz E."/>
            <person name="Najaraj S.H."/>
            <person name="Gowda H."/>
            <person name="Madugundu A."/>
            <person name="Renuse S."/>
            <person name="Holt D."/>
            <person name="Pandey A."/>
            <person name="Papenfuss A.T."/>
            <person name="Fischer K."/>
        </authorList>
    </citation>
    <scope>NUCLEOTIDE SEQUENCE [LARGE SCALE GENOMIC DNA]</scope>
</reference>
<reference evidence="1" key="2">
    <citation type="submission" date="2020-01" db="EMBL/GenBank/DDBJ databases">
        <authorList>
            <person name="Korhonen P.K.K."/>
            <person name="Guangxu M.G."/>
            <person name="Wang T.W."/>
            <person name="Stroehlein A.J.S."/>
            <person name="Young N.D."/>
            <person name="Ang C.-S.A."/>
            <person name="Fernando D.W.F."/>
            <person name="Lu H.L."/>
            <person name="Taylor S.T."/>
            <person name="Ehtesham M.E.M."/>
            <person name="Najaraj S.H.N."/>
            <person name="Harsha G.H.G."/>
            <person name="Madugundu A.M."/>
            <person name="Renuse S.R."/>
            <person name="Holt D.H."/>
            <person name="Pandey A.P."/>
            <person name="Papenfuss A.P."/>
            <person name="Gasser R.B.G."/>
            <person name="Fischer K.F."/>
        </authorList>
    </citation>
    <scope>NUCLEOTIDE SEQUENCE</scope>
    <source>
        <strain evidence="1">SSS_KF_BRIS2020</strain>
    </source>
</reference>
<dbReference type="EnsemblMetazoa" id="SSS_3945s_mrna">
    <property type="protein sequence ID" value="KAF7494257.1"/>
    <property type="gene ID" value="SSS_3945"/>
</dbReference>